<dbReference type="PANTHER" id="PTHR32309:SF13">
    <property type="entry name" value="FERRIC ENTEROBACTIN TRANSPORT PROTEIN FEPE"/>
    <property type="match status" value="1"/>
</dbReference>
<evidence type="ECO:0000256" key="6">
    <source>
        <dbReference type="ARBA" id="ARBA00022840"/>
    </source>
</evidence>
<evidence type="ECO:0000256" key="7">
    <source>
        <dbReference type="ARBA" id="ARBA00023137"/>
    </source>
</evidence>
<protein>
    <recommendedName>
        <fullName evidence="2">non-specific protein-tyrosine kinase</fullName>
        <ecNumber evidence="2">2.7.10.2</ecNumber>
    </recommendedName>
</protein>
<evidence type="ECO:0000256" key="8">
    <source>
        <dbReference type="ARBA" id="ARBA00051245"/>
    </source>
</evidence>
<evidence type="ECO:0000313" key="11">
    <source>
        <dbReference type="Proteomes" id="UP000019249"/>
    </source>
</evidence>
<accession>A0ABN0RC27</accession>
<dbReference type="SUPFAM" id="SSF52540">
    <property type="entry name" value="P-loop containing nucleoside triphosphate hydrolases"/>
    <property type="match status" value="1"/>
</dbReference>
<evidence type="ECO:0000256" key="3">
    <source>
        <dbReference type="ARBA" id="ARBA00022679"/>
    </source>
</evidence>
<dbReference type="InterPro" id="IPR027417">
    <property type="entry name" value="P-loop_NTPase"/>
</dbReference>
<comment type="caution">
    <text evidence="10">The sequence shown here is derived from an EMBL/GenBank/DDBJ whole genome shotgun (WGS) entry which is preliminary data.</text>
</comment>
<dbReference type="EMBL" id="AODF01000039">
    <property type="protein sequence ID" value="EUJ26124.1"/>
    <property type="molecule type" value="Genomic_DNA"/>
</dbReference>
<keyword evidence="7" id="KW-0829">Tyrosine-protein kinase</keyword>
<name>A0ABN0RC27_9LIST</name>
<dbReference type="InterPro" id="IPR050445">
    <property type="entry name" value="Bact_polysacc_biosynth/exp"/>
</dbReference>
<keyword evidence="11" id="KW-1185">Reference proteome</keyword>
<gene>
    <name evidence="10" type="ORF">MFLO_14257</name>
</gene>
<dbReference type="EC" id="2.7.10.2" evidence="2"/>
<dbReference type="Gene3D" id="3.40.50.300">
    <property type="entry name" value="P-loop containing nucleotide triphosphate hydrolases"/>
    <property type="match status" value="1"/>
</dbReference>
<keyword evidence="4" id="KW-0547">Nucleotide-binding</keyword>
<dbReference type="InterPro" id="IPR025669">
    <property type="entry name" value="AAA_dom"/>
</dbReference>
<dbReference type="RefSeq" id="WP_036098346.1">
    <property type="nucleotide sequence ID" value="NZ_AODF01000039.1"/>
</dbReference>
<keyword evidence="5" id="KW-0418">Kinase</keyword>
<organism evidence="10 11">
    <name type="scientific">Listeria floridensis FSL S10-1187</name>
    <dbReference type="NCBI Taxonomy" id="1265817"/>
    <lineage>
        <taxon>Bacteria</taxon>
        <taxon>Bacillati</taxon>
        <taxon>Bacillota</taxon>
        <taxon>Bacilli</taxon>
        <taxon>Bacillales</taxon>
        <taxon>Listeriaceae</taxon>
        <taxon>Listeria</taxon>
    </lineage>
</organism>
<keyword evidence="6" id="KW-0067">ATP-binding</keyword>
<comment type="similarity">
    <text evidence="1">Belongs to the CpsD/CapB family.</text>
</comment>
<evidence type="ECO:0000256" key="4">
    <source>
        <dbReference type="ARBA" id="ARBA00022741"/>
    </source>
</evidence>
<dbReference type="CDD" id="cd05387">
    <property type="entry name" value="BY-kinase"/>
    <property type="match status" value="1"/>
</dbReference>
<dbReference type="Proteomes" id="UP000019249">
    <property type="component" value="Unassembled WGS sequence"/>
</dbReference>
<dbReference type="NCBIfam" id="TIGR01007">
    <property type="entry name" value="eps_fam"/>
    <property type="match status" value="1"/>
</dbReference>
<sequence length="218" mass="23705">MAKRTKPITFTNPDSVVAEQIRTIRTNISFFKVDKRELKVLLITSPEAGSGKSTISANLAISFAQQGKRTLLIDADLRKPTVHRTFLGGPVDGLSAVLTQEVSLKEGIRKTEIDHLFVLASGTRPPNPNELLGTNAMKLVLREAAEQFDQIVIDTPPATIVSDALVLASEADGVILVCRAAKTLRESAKLALKQMQLAETPIVGCVLNGIKNRDQYVY</sequence>
<evidence type="ECO:0000313" key="10">
    <source>
        <dbReference type="EMBL" id="EUJ26124.1"/>
    </source>
</evidence>
<proteinExistence type="inferred from homology"/>
<evidence type="ECO:0000256" key="5">
    <source>
        <dbReference type="ARBA" id="ARBA00022777"/>
    </source>
</evidence>
<evidence type="ECO:0000256" key="1">
    <source>
        <dbReference type="ARBA" id="ARBA00007316"/>
    </source>
</evidence>
<dbReference type="Pfam" id="PF13614">
    <property type="entry name" value="AAA_31"/>
    <property type="match status" value="1"/>
</dbReference>
<evidence type="ECO:0000256" key="2">
    <source>
        <dbReference type="ARBA" id="ARBA00011903"/>
    </source>
</evidence>
<comment type="catalytic activity">
    <reaction evidence="8">
        <text>L-tyrosyl-[protein] + ATP = O-phospho-L-tyrosyl-[protein] + ADP + H(+)</text>
        <dbReference type="Rhea" id="RHEA:10596"/>
        <dbReference type="Rhea" id="RHEA-COMP:10136"/>
        <dbReference type="Rhea" id="RHEA-COMP:20101"/>
        <dbReference type="ChEBI" id="CHEBI:15378"/>
        <dbReference type="ChEBI" id="CHEBI:30616"/>
        <dbReference type="ChEBI" id="CHEBI:46858"/>
        <dbReference type="ChEBI" id="CHEBI:61978"/>
        <dbReference type="ChEBI" id="CHEBI:456216"/>
        <dbReference type="EC" id="2.7.10.2"/>
    </reaction>
</comment>
<keyword evidence="3" id="KW-0808">Transferase</keyword>
<feature type="domain" description="AAA" evidence="9">
    <location>
        <begin position="39"/>
        <end position="179"/>
    </location>
</feature>
<dbReference type="InterPro" id="IPR005702">
    <property type="entry name" value="Wzc-like_C"/>
</dbReference>
<reference evidence="10 11" key="1">
    <citation type="journal article" date="2014" name="Int. J. Syst. Evol. Microbiol.">
        <title>Listeria floridensis sp. nov., Listeria aquatica sp. nov., Listeria cornellensis sp. nov., Listeria riparia sp. nov. and Listeria grandensis sp. nov., from agricultural and natural environments.</title>
        <authorList>
            <person name="den Bakker H.C."/>
            <person name="Warchocki S."/>
            <person name="Wright E.M."/>
            <person name="Allred A.F."/>
            <person name="Ahlstrom C."/>
            <person name="Manuel C.S."/>
            <person name="Stasiewicz M.J."/>
            <person name="Burrell A."/>
            <person name="Roof S."/>
            <person name="Strawn L."/>
            <person name="Fortes E.D."/>
            <person name="Nightingale K.K."/>
            <person name="Kephart D."/>
            <person name="Wiedmann M."/>
        </authorList>
    </citation>
    <scope>NUCLEOTIDE SEQUENCE [LARGE SCALE GENOMIC DNA]</scope>
    <source>
        <strain evidence="10 11">FSL S10-1187</strain>
    </source>
</reference>
<evidence type="ECO:0000259" key="9">
    <source>
        <dbReference type="Pfam" id="PF13614"/>
    </source>
</evidence>
<dbReference type="PANTHER" id="PTHR32309">
    <property type="entry name" value="TYROSINE-PROTEIN KINASE"/>
    <property type="match status" value="1"/>
</dbReference>